<dbReference type="AlphaFoldDB" id="A0A5A7T3N6"/>
<gene>
    <name evidence="2" type="ORF">E6C27_scaffold46581G00010</name>
</gene>
<organism evidence="2 3">
    <name type="scientific">Cucumis melo var. makuwa</name>
    <name type="common">Oriental melon</name>
    <dbReference type="NCBI Taxonomy" id="1194695"/>
    <lineage>
        <taxon>Eukaryota</taxon>
        <taxon>Viridiplantae</taxon>
        <taxon>Streptophyta</taxon>
        <taxon>Embryophyta</taxon>
        <taxon>Tracheophyta</taxon>
        <taxon>Spermatophyta</taxon>
        <taxon>Magnoliopsida</taxon>
        <taxon>eudicotyledons</taxon>
        <taxon>Gunneridae</taxon>
        <taxon>Pentapetalae</taxon>
        <taxon>rosids</taxon>
        <taxon>fabids</taxon>
        <taxon>Cucurbitales</taxon>
        <taxon>Cucurbitaceae</taxon>
        <taxon>Benincaseae</taxon>
        <taxon>Cucumis</taxon>
    </lineage>
</organism>
<feature type="region of interest" description="Disordered" evidence="1">
    <location>
        <begin position="46"/>
        <end position="97"/>
    </location>
</feature>
<dbReference type="EMBL" id="SSTE01019842">
    <property type="protein sequence ID" value="KAA0036095.1"/>
    <property type="molecule type" value="Genomic_DNA"/>
</dbReference>
<accession>A0A5A7T3N6</accession>
<evidence type="ECO:0000313" key="2">
    <source>
        <dbReference type="EMBL" id="KAA0036095.1"/>
    </source>
</evidence>
<feature type="region of interest" description="Disordered" evidence="1">
    <location>
        <begin position="205"/>
        <end position="227"/>
    </location>
</feature>
<comment type="caution">
    <text evidence="2">The sequence shown here is derived from an EMBL/GenBank/DDBJ whole genome shotgun (WGS) entry which is preliminary data.</text>
</comment>
<reference evidence="2 3" key="1">
    <citation type="submission" date="2019-08" db="EMBL/GenBank/DDBJ databases">
        <title>Draft genome sequences of two oriental melons (Cucumis melo L. var makuwa).</title>
        <authorList>
            <person name="Kwon S.-Y."/>
        </authorList>
    </citation>
    <scope>NUCLEOTIDE SEQUENCE [LARGE SCALE GENOMIC DNA]</scope>
    <source>
        <strain evidence="3">cv. SW 3</strain>
        <tissue evidence="2">Leaf</tissue>
    </source>
</reference>
<proteinExistence type="predicted"/>
<dbReference type="Proteomes" id="UP000321393">
    <property type="component" value="Unassembled WGS sequence"/>
</dbReference>
<feature type="compositionally biased region" description="Polar residues" evidence="1">
    <location>
        <begin position="46"/>
        <end position="72"/>
    </location>
</feature>
<feature type="compositionally biased region" description="Basic and acidic residues" evidence="1">
    <location>
        <begin position="208"/>
        <end position="219"/>
    </location>
</feature>
<protein>
    <submittedName>
        <fullName evidence="2">Uncharacterized protein</fullName>
    </submittedName>
</protein>
<name>A0A5A7T3N6_CUCMM</name>
<sequence length="227" mass="25929">MVMEMYCGLLLFINSNRSVVNNSEEDSNHPAQHLSSRRRNHYLAQARTTPEDQQQSGPLASLPVASSDSGSLSHRKRGQSANSLRGHSRKQQGHIQRQREFRKRIWAHVAVFYSYERVWLWLDRRRQKSPSSLSVYEIEGFTFSNLRGAKREPTLFKEIRKDKRRRIKSSFYVKRRSAGSKNLSLSELGGAFAFLRKKDSVPAPSIEGKAEAKSARETPPETSVSVP</sequence>
<evidence type="ECO:0000256" key="1">
    <source>
        <dbReference type="SAM" id="MobiDB-lite"/>
    </source>
</evidence>
<evidence type="ECO:0000313" key="3">
    <source>
        <dbReference type="Proteomes" id="UP000321393"/>
    </source>
</evidence>